<dbReference type="Proteomes" id="UP001355207">
    <property type="component" value="Chromosome 4"/>
</dbReference>
<evidence type="ECO:0000313" key="2">
    <source>
        <dbReference type="EMBL" id="WWC88856.1"/>
    </source>
</evidence>
<dbReference type="EMBL" id="CP144101">
    <property type="protein sequence ID" value="WWC88856.1"/>
    <property type="molecule type" value="Genomic_DNA"/>
</dbReference>
<dbReference type="GeneID" id="91094441"/>
<feature type="region of interest" description="Disordered" evidence="1">
    <location>
        <begin position="19"/>
        <end position="38"/>
    </location>
</feature>
<gene>
    <name evidence="2" type="ORF">L201_003771</name>
</gene>
<proteinExistence type="predicted"/>
<dbReference type="RefSeq" id="XP_066075619.1">
    <property type="nucleotide sequence ID" value="XM_066219522.1"/>
</dbReference>
<protein>
    <submittedName>
        <fullName evidence="2">Uncharacterized protein</fullName>
    </submittedName>
</protein>
<organism evidence="2 3">
    <name type="scientific">Kwoniella dendrophila CBS 6074</name>
    <dbReference type="NCBI Taxonomy" id="1295534"/>
    <lineage>
        <taxon>Eukaryota</taxon>
        <taxon>Fungi</taxon>
        <taxon>Dikarya</taxon>
        <taxon>Basidiomycota</taxon>
        <taxon>Agaricomycotina</taxon>
        <taxon>Tremellomycetes</taxon>
        <taxon>Tremellales</taxon>
        <taxon>Cryptococcaceae</taxon>
        <taxon>Kwoniella</taxon>
    </lineage>
</organism>
<evidence type="ECO:0000313" key="3">
    <source>
        <dbReference type="Proteomes" id="UP001355207"/>
    </source>
</evidence>
<accession>A0AAX4JTU3</accession>
<dbReference type="AlphaFoldDB" id="A0AAX4JTU3"/>
<keyword evidence="3" id="KW-1185">Reference proteome</keyword>
<name>A0AAX4JTU3_9TREE</name>
<sequence length="260" mass="30175">MSLLSFEQFLNGLDDSLENKSSTRSITPPSPCSEDKLPPRRLRDRFTSLCHSVTHLELVDRESSQGLVQILINNDLKNSFSLFKNVRYLILKNEFMRFLQKLDYKDLDKNVRKTHLHSRRVVVLLGRFLKPKHLCIEHLRVYDKKNPKSPEVWKVELMKKSWNLESITFHDEIGQTRMIFSNAPKQVFFVADVIGSLRSVLTASTEEPLPDKDINVTVFSVSPEFHTFEITPQIQQVVKRKNLLNLDCDMAVGCECCKLR</sequence>
<evidence type="ECO:0000256" key="1">
    <source>
        <dbReference type="SAM" id="MobiDB-lite"/>
    </source>
</evidence>
<reference evidence="2 3" key="1">
    <citation type="submission" date="2024-01" db="EMBL/GenBank/DDBJ databases">
        <title>Comparative genomics of Cryptococcus and Kwoniella reveals pathogenesis evolution and contrasting modes of karyotype evolution via chromosome fusion or intercentromeric recombination.</title>
        <authorList>
            <person name="Coelho M.A."/>
            <person name="David-Palma M."/>
            <person name="Shea T."/>
            <person name="Bowers K."/>
            <person name="McGinley-Smith S."/>
            <person name="Mohammad A.W."/>
            <person name="Gnirke A."/>
            <person name="Yurkov A.M."/>
            <person name="Nowrousian M."/>
            <person name="Sun S."/>
            <person name="Cuomo C.A."/>
            <person name="Heitman J."/>
        </authorList>
    </citation>
    <scope>NUCLEOTIDE SEQUENCE [LARGE SCALE GENOMIC DNA]</scope>
    <source>
        <strain evidence="2 3">CBS 6074</strain>
    </source>
</reference>